<gene>
    <name evidence="2" type="ORF">VVD49_06485</name>
</gene>
<protein>
    <submittedName>
        <fullName evidence="2">Uncharacterized protein</fullName>
    </submittedName>
</protein>
<keyword evidence="1" id="KW-0812">Transmembrane</keyword>
<proteinExistence type="predicted"/>
<dbReference type="Proteomes" id="UP001331561">
    <property type="component" value="Unassembled WGS sequence"/>
</dbReference>
<reference evidence="2 3" key="1">
    <citation type="submission" date="2024-01" db="EMBL/GenBank/DDBJ databases">
        <title>Uliginosibacterium soil sp. nov.</title>
        <authorList>
            <person name="Lv Y."/>
        </authorList>
    </citation>
    <scope>NUCLEOTIDE SEQUENCE [LARGE SCALE GENOMIC DNA]</scope>
    <source>
        <strain evidence="2 3">H3</strain>
    </source>
</reference>
<keyword evidence="3" id="KW-1185">Reference proteome</keyword>
<evidence type="ECO:0000256" key="1">
    <source>
        <dbReference type="SAM" id="Phobius"/>
    </source>
</evidence>
<sequence>MPDSPSRVTRPVGRIAAVWRWLGRHGGQRVLLALLGVAVALTAAAHFLEREWAAWIGQRAPTSWVQAASIQTLQRLDASVLQPSTLSAETQSSILTRFASLRVPEGDAPLYELVFRRGGAMGARSFTLAGGQIVVTDEWVAQFADSRALLSALSVQLGHLQNHDALRSSVDHAPLRMLLAIFRGDAETGTHIMSVNQPVLEHDAHCEQEARDFAQAVMRANP</sequence>
<comment type="caution">
    <text evidence="2">The sequence shown here is derived from an EMBL/GenBank/DDBJ whole genome shotgun (WGS) entry which is preliminary data.</text>
</comment>
<dbReference type="EMBL" id="JAYXHS010000001">
    <property type="protein sequence ID" value="MEC5385363.1"/>
    <property type="molecule type" value="Genomic_DNA"/>
</dbReference>
<accession>A0ABU6K2R2</accession>
<evidence type="ECO:0000313" key="2">
    <source>
        <dbReference type="EMBL" id="MEC5385363.1"/>
    </source>
</evidence>
<keyword evidence="1" id="KW-1133">Transmembrane helix</keyword>
<feature type="transmembrane region" description="Helical" evidence="1">
    <location>
        <begin position="30"/>
        <end position="48"/>
    </location>
</feature>
<evidence type="ECO:0000313" key="3">
    <source>
        <dbReference type="Proteomes" id="UP001331561"/>
    </source>
</evidence>
<keyword evidence="1" id="KW-0472">Membrane</keyword>
<dbReference type="RefSeq" id="WP_327598320.1">
    <property type="nucleotide sequence ID" value="NZ_JAYXHS010000001.1"/>
</dbReference>
<name>A0ABU6K2R2_9RHOO</name>
<organism evidence="2 3">
    <name type="scientific">Uliginosibacterium silvisoli</name>
    <dbReference type="NCBI Taxonomy" id="3114758"/>
    <lineage>
        <taxon>Bacteria</taxon>
        <taxon>Pseudomonadati</taxon>
        <taxon>Pseudomonadota</taxon>
        <taxon>Betaproteobacteria</taxon>
        <taxon>Rhodocyclales</taxon>
        <taxon>Zoogloeaceae</taxon>
        <taxon>Uliginosibacterium</taxon>
    </lineage>
</organism>